<feature type="compositionally biased region" description="Basic and acidic residues" evidence="3">
    <location>
        <begin position="103"/>
        <end position="113"/>
    </location>
</feature>
<dbReference type="Proteomes" id="UP000001514">
    <property type="component" value="Unassembled WGS sequence"/>
</dbReference>
<name>D8T0P6_SELML</name>
<dbReference type="SMART" id="SM01191">
    <property type="entry name" value="ENT"/>
    <property type="match status" value="1"/>
</dbReference>
<proteinExistence type="predicted"/>
<feature type="region of interest" description="Disordered" evidence="3">
    <location>
        <begin position="347"/>
        <end position="404"/>
    </location>
</feature>
<dbReference type="InterPro" id="IPR033485">
    <property type="entry name" value="EMSY-LIKE_plant"/>
</dbReference>
<dbReference type="AlphaFoldDB" id="D8T0P6"/>
<dbReference type="CDD" id="cd20404">
    <property type="entry name" value="Tudor_Agenet_AtEML-like"/>
    <property type="match status" value="1"/>
</dbReference>
<dbReference type="GO" id="GO:0005634">
    <property type="term" value="C:nucleus"/>
    <property type="evidence" value="ECO:0007669"/>
    <property type="project" value="UniProtKB-SubCell"/>
</dbReference>
<evidence type="ECO:0000313" key="5">
    <source>
        <dbReference type="EMBL" id="EFJ09780.1"/>
    </source>
</evidence>
<feature type="compositionally biased region" description="Basic and acidic residues" evidence="3">
    <location>
        <begin position="373"/>
        <end position="382"/>
    </location>
</feature>
<accession>D8T0P6</accession>
<dbReference type="EMBL" id="GL377659">
    <property type="protein sequence ID" value="EFJ09780.1"/>
    <property type="molecule type" value="Genomic_DNA"/>
</dbReference>
<evidence type="ECO:0000259" key="4">
    <source>
        <dbReference type="PROSITE" id="PS51138"/>
    </source>
</evidence>
<feature type="compositionally biased region" description="Basic and acidic residues" evidence="3">
    <location>
        <begin position="347"/>
        <end position="361"/>
    </location>
</feature>
<dbReference type="InterPro" id="IPR036142">
    <property type="entry name" value="ENT_dom-like_sf"/>
</dbReference>
<dbReference type="PROSITE" id="PS51138">
    <property type="entry name" value="ENT"/>
    <property type="match status" value="1"/>
</dbReference>
<dbReference type="SUPFAM" id="SSF158639">
    <property type="entry name" value="ENT-like"/>
    <property type="match status" value="1"/>
</dbReference>
<dbReference type="Gene3D" id="2.30.30.140">
    <property type="match status" value="1"/>
</dbReference>
<dbReference type="PANTHER" id="PTHR33432">
    <property type="entry name" value="PROTEIN EMSY-LIKE 4"/>
    <property type="match status" value="1"/>
</dbReference>
<dbReference type="OrthoDB" id="1737049at2759"/>
<dbReference type="InterPro" id="IPR005491">
    <property type="entry name" value="ENT_dom"/>
</dbReference>
<dbReference type="eggNOG" id="KOG4675">
    <property type="taxonomic scope" value="Eukaryota"/>
</dbReference>
<keyword evidence="2" id="KW-0539">Nucleus</keyword>
<dbReference type="Pfam" id="PF03735">
    <property type="entry name" value="ENT"/>
    <property type="match status" value="1"/>
</dbReference>
<dbReference type="GO" id="GO:0050832">
    <property type="term" value="P:defense response to fungus"/>
    <property type="evidence" value="ECO:0007669"/>
    <property type="project" value="InterPro"/>
</dbReference>
<dbReference type="KEGG" id="smo:SELMODRAFT_427784"/>
<feature type="region of interest" description="Disordered" evidence="3">
    <location>
        <begin position="103"/>
        <end position="217"/>
    </location>
</feature>
<feature type="domain" description="ENT" evidence="4">
    <location>
        <begin position="45"/>
        <end position="132"/>
    </location>
</feature>
<dbReference type="SUPFAM" id="SSF63748">
    <property type="entry name" value="Tudor/PWWP/MBT"/>
    <property type="match status" value="1"/>
</dbReference>
<keyword evidence="6" id="KW-1185">Reference proteome</keyword>
<reference evidence="5 6" key="1">
    <citation type="journal article" date="2011" name="Science">
        <title>The Selaginella genome identifies genetic changes associated with the evolution of vascular plants.</title>
        <authorList>
            <person name="Banks J.A."/>
            <person name="Nishiyama T."/>
            <person name="Hasebe M."/>
            <person name="Bowman J.L."/>
            <person name="Gribskov M."/>
            <person name="dePamphilis C."/>
            <person name="Albert V.A."/>
            <person name="Aono N."/>
            <person name="Aoyama T."/>
            <person name="Ambrose B.A."/>
            <person name="Ashton N.W."/>
            <person name="Axtell M.J."/>
            <person name="Barker E."/>
            <person name="Barker M.S."/>
            <person name="Bennetzen J.L."/>
            <person name="Bonawitz N.D."/>
            <person name="Chapple C."/>
            <person name="Cheng C."/>
            <person name="Correa L.G."/>
            <person name="Dacre M."/>
            <person name="DeBarry J."/>
            <person name="Dreyer I."/>
            <person name="Elias M."/>
            <person name="Engstrom E.M."/>
            <person name="Estelle M."/>
            <person name="Feng L."/>
            <person name="Finet C."/>
            <person name="Floyd S.K."/>
            <person name="Frommer W.B."/>
            <person name="Fujita T."/>
            <person name="Gramzow L."/>
            <person name="Gutensohn M."/>
            <person name="Harholt J."/>
            <person name="Hattori M."/>
            <person name="Heyl A."/>
            <person name="Hirai T."/>
            <person name="Hiwatashi Y."/>
            <person name="Ishikawa M."/>
            <person name="Iwata M."/>
            <person name="Karol K.G."/>
            <person name="Koehler B."/>
            <person name="Kolukisaoglu U."/>
            <person name="Kubo M."/>
            <person name="Kurata T."/>
            <person name="Lalonde S."/>
            <person name="Li K."/>
            <person name="Li Y."/>
            <person name="Litt A."/>
            <person name="Lyons E."/>
            <person name="Manning G."/>
            <person name="Maruyama T."/>
            <person name="Michael T.P."/>
            <person name="Mikami K."/>
            <person name="Miyazaki S."/>
            <person name="Morinaga S."/>
            <person name="Murata T."/>
            <person name="Mueller-Roeber B."/>
            <person name="Nelson D.R."/>
            <person name="Obara M."/>
            <person name="Oguri Y."/>
            <person name="Olmstead R.G."/>
            <person name="Onodera N."/>
            <person name="Petersen B.L."/>
            <person name="Pils B."/>
            <person name="Prigge M."/>
            <person name="Rensing S.A."/>
            <person name="Riano-Pachon D.M."/>
            <person name="Roberts A.W."/>
            <person name="Sato Y."/>
            <person name="Scheller H.V."/>
            <person name="Schulz B."/>
            <person name="Schulz C."/>
            <person name="Shakirov E.V."/>
            <person name="Shibagaki N."/>
            <person name="Shinohara N."/>
            <person name="Shippen D.E."/>
            <person name="Soerensen I."/>
            <person name="Sotooka R."/>
            <person name="Sugimoto N."/>
            <person name="Sugita M."/>
            <person name="Sumikawa N."/>
            <person name="Tanurdzic M."/>
            <person name="Theissen G."/>
            <person name="Ulvskov P."/>
            <person name="Wakazuki S."/>
            <person name="Weng J.K."/>
            <person name="Willats W.W."/>
            <person name="Wipf D."/>
            <person name="Wolf P.G."/>
            <person name="Yang L."/>
            <person name="Zimmer A.D."/>
            <person name="Zhu Q."/>
            <person name="Mitros T."/>
            <person name="Hellsten U."/>
            <person name="Loque D."/>
            <person name="Otillar R."/>
            <person name="Salamov A."/>
            <person name="Schmutz J."/>
            <person name="Shapiro H."/>
            <person name="Lindquist E."/>
            <person name="Lucas S."/>
            <person name="Rokhsar D."/>
            <person name="Grigoriev I.V."/>
        </authorList>
    </citation>
    <scope>NUCLEOTIDE SEQUENCE [LARGE SCALE GENOMIC DNA]</scope>
</reference>
<dbReference type="HOGENOM" id="CLU_038636_0_1_1"/>
<dbReference type="Gramene" id="EFJ09780">
    <property type="protein sequence ID" value="EFJ09780"/>
    <property type="gene ID" value="SELMODRAFT_427784"/>
</dbReference>
<evidence type="ECO:0000313" key="6">
    <source>
        <dbReference type="Proteomes" id="UP000001514"/>
    </source>
</evidence>
<evidence type="ECO:0000256" key="3">
    <source>
        <dbReference type="SAM" id="MobiDB-lite"/>
    </source>
</evidence>
<dbReference type="InParanoid" id="D8T0P6"/>
<evidence type="ECO:0000256" key="2">
    <source>
        <dbReference type="ARBA" id="ARBA00023242"/>
    </source>
</evidence>
<feature type="region of interest" description="Disordered" evidence="3">
    <location>
        <begin position="257"/>
        <end position="322"/>
    </location>
</feature>
<protein>
    <recommendedName>
        <fullName evidence="4">ENT domain-containing protein</fullName>
    </recommendedName>
</protein>
<gene>
    <name evidence="5" type="ORF">SELMODRAFT_427784</name>
</gene>
<evidence type="ECO:0000256" key="1">
    <source>
        <dbReference type="ARBA" id="ARBA00004123"/>
    </source>
</evidence>
<feature type="compositionally biased region" description="Pro residues" evidence="3">
    <location>
        <begin position="160"/>
        <end position="176"/>
    </location>
</feature>
<feature type="region of interest" description="Disordered" evidence="3">
    <location>
        <begin position="1"/>
        <end position="43"/>
    </location>
</feature>
<sequence>MEMRRSDSSGTDDDLPPSLAVPRASNSRALAGNGKAGAANGGKGIDHLIRTLEQDAYTAVLRAFGAQSENISWAKERLISDLRKELRVTDAQHRDLLAKVAGDDSLRQIRDLKQSGNDQAMPSGANATASAPQQLHSSQLVPQSRKKQKTGAVSHQVAMPPAPPPPQPPPPAPAPVPKSMSKKGGAAPTRGKSKGSSDKISSQGRGPSQGKKRDALEDRWVGQFIKMRWPDDNNFYEAFVRDFHKEDGTHTLVYDMGTEKESSERVDLSKMAPEDIQANGKHQPGKKNSSADKHQGSKKRIEKPSVSFQHKSKGERKYKLPSVDSLIKQVQELEHDADPAKIEHAKRLAKEHEESLRRALEEVGETSDEESGDDRQRNESGRKNMSMAVNSDDDNDPNGDNHRD</sequence>
<feature type="compositionally biased region" description="Polar residues" evidence="3">
    <location>
        <begin position="114"/>
        <end position="142"/>
    </location>
</feature>
<dbReference type="Gene3D" id="1.10.1240.40">
    <property type="entry name" value="ENT domain"/>
    <property type="match status" value="1"/>
</dbReference>
<dbReference type="PANTHER" id="PTHR33432:SF22">
    <property type="entry name" value="OS10G0436850 PROTEIN"/>
    <property type="match status" value="1"/>
</dbReference>
<comment type="subcellular location">
    <subcellularLocation>
        <location evidence="1">Nucleus</location>
    </subcellularLocation>
</comment>
<feature type="compositionally biased region" description="Basic and acidic residues" evidence="3">
    <location>
        <begin position="257"/>
        <end position="268"/>
    </location>
</feature>
<dbReference type="STRING" id="88036.D8T0P6"/>
<dbReference type="OMA" id="RTKWPED"/>
<organism evidence="6">
    <name type="scientific">Selaginella moellendorffii</name>
    <name type="common">Spikemoss</name>
    <dbReference type="NCBI Taxonomy" id="88036"/>
    <lineage>
        <taxon>Eukaryota</taxon>
        <taxon>Viridiplantae</taxon>
        <taxon>Streptophyta</taxon>
        <taxon>Embryophyta</taxon>
        <taxon>Tracheophyta</taxon>
        <taxon>Lycopodiopsida</taxon>
        <taxon>Selaginellales</taxon>
        <taxon>Selaginellaceae</taxon>
        <taxon>Selaginella</taxon>
    </lineage>
</organism>
<feature type="compositionally biased region" description="Acidic residues" evidence="3">
    <location>
        <begin position="362"/>
        <end position="372"/>
    </location>
</feature>